<evidence type="ECO:0000313" key="14">
    <source>
        <dbReference type="Proteomes" id="UP001497453"/>
    </source>
</evidence>
<feature type="domain" description="Snurportin-1 m3G cap-binding" evidence="12">
    <location>
        <begin position="149"/>
        <end position="260"/>
    </location>
</feature>
<evidence type="ECO:0000256" key="1">
    <source>
        <dbReference type="ARBA" id="ARBA00003975"/>
    </source>
</evidence>
<accession>A0ABP1DN66</accession>
<feature type="compositionally biased region" description="Low complexity" evidence="10">
    <location>
        <begin position="98"/>
        <end position="110"/>
    </location>
</feature>
<feature type="compositionally biased region" description="Basic residues" evidence="10">
    <location>
        <begin position="125"/>
        <end position="135"/>
    </location>
</feature>
<evidence type="ECO:0000259" key="12">
    <source>
        <dbReference type="Pfam" id="PF21974"/>
    </source>
</evidence>
<name>A0ABP1DN66_9APHY</name>
<evidence type="ECO:0000256" key="3">
    <source>
        <dbReference type="ARBA" id="ARBA00004496"/>
    </source>
</evidence>
<dbReference type="InterPro" id="IPR047857">
    <property type="entry name" value="Snurportin1_C"/>
</dbReference>
<dbReference type="PANTHER" id="PTHR13403">
    <property type="entry name" value="SNURPORTIN1 RNUT1 PROTEIN RNA, U TRANSPORTER 1"/>
    <property type="match status" value="1"/>
</dbReference>
<feature type="compositionally biased region" description="Basic and acidic residues" evidence="10">
    <location>
        <begin position="136"/>
        <end position="145"/>
    </location>
</feature>
<keyword evidence="14" id="KW-1185">Reference proteome</keyword>
<dbReference type="InterPro" id="IPR017336">
    <property type="entry name" value="Snurportin-1"/>
</dbReference>
<comment type="subcellular location">
    <subcellularLocation>
        <location evidence="3">Cytoplasm</location>
    </subcellularLocation>
    <subcellularLocation>
        <location evidence="2">Nucleus</location>
    </subcellularLocation>
</comment>
<evidence type="ECO:0000256" key="7">
    <source>
        <dbReference type="ARBA" id="ARBA00022490"/>
    </source>
</evidence>
<feature type="region of interest" description="Disordered" evidence="10">
    <location>
        <begin position="14"/>
        <end position="79"/>
    </location>
</feature>
<evidence type="ECO:0000256" key="10">
    <source>
        <dbReference type="SAM" id="MobiDB-lite"/>
    </source>
</evidence>
<evidence type="ECO:0000256" key="6">
    <source>
        <dbReference type="ARBA" id="ARBA00022448"/>
    </source>
</evidence>
<dbReference type="Proteomes" id="UP001497453">
    <property type="component" value="Chromosome 5"/>
</dbReference>
<feature type="region of interest" description="Disordered" evidence="10">
    <location>
        <begin position="98"/>
        <end position="149"/>
    </location>
</feature>
<evidence type="ECO:0000256" key="9">
    <source>
        <dbReference type="ARBA" id="ARBA00023242"/>
    </source>
</evidence>
<evidence type="ECO:0000256" key="8">
    <source>
        <dbReference type="ARBA" id="ARBA00022884"/>
    </source>
</evidence>
<comment type="function">
    <text evidence="1">Functions as an U snRNP-specific nuclear import adapter. Involved in the trimethylguanosine (m3G)-cap-dependent nuclear import of U snRNPs. Binds specifically to the terminal m3G-cap U snRNAs.</text>
</comment>
<reference evidence="14" key="1">
    <citation type="submission" date="2024-04" db="EMBL/GenBank/DDBJ databases">
        <authorList>
            <person name="Shaw F."/>
            <person name="Minotto A."/>
        </authorList>
    </citation>
    <scope>NUCLEOTIDE SEQUENCE [LARGE SCALE GENOMIC DNA]</scope>
</reference>
<organism evidence="13 14">
    <name type="scientific">Somion occarium</name>
    <dbReference type="NCBI Taxonomy" id="3059160"/>
    <lineage>
        <taxon>Eukaryota</taxon>
        <taxon>Fungi</taxon>
        <taxon>Dikarya</taxon>
        <taxon>Basidiomycota</taxon>
        <taxon>Agaricomycotina</taxon>
        <taxon>Agaricomycetes</taxon>
        <taxon>Polyporales</taxon>
        <taxon>Cerrenaceae</taxon>
        <taxon>Somion</taxon>
    </lineage>
</organism>
<keyword evidence="6" id="KW-0813">Transport</keyword>
<keyword evidence="8" id="KW-0694">RNA-binding</keyword>
<dbReference type="Pfam" id="PF21974">
    <property type="entry name" value="SPN1_m3Gcap_bd"/>
    <property type="match status" value="1"/>
</dbReference>
<evidence type="ECO:0000313" key="13">
    <source>
        <dbReference type="EMBL" id="CAL1709261.1"/>
    </source>
</evidence>
<evidence type="ECO:0000256" key="4">
    <source>
        <dbReference type="ARBA" id="ARBA00007540"/>
    </source>
</evidence>
<evidence type="ECO:0000256" key="2">
    <source>
        <dbReference type="ARBA" id="ARBA00004123"/>
    </source>
</evidence>
<dbReference type="Pfam" id="PF11538">
    <property type="entry name" value="Snurportin1"/>
    <property type="match status" value="1"/>
</dbReference>
<dbReference type="PANTHER" id="PTHR13403:SF6">
    <property type="entry name" value="SNURPORTIN-1"/>
    <property type="match status" value="1"/>
</dbReference>
<dbReference type="InterPro" id="IPR024721">
    <property type="entry name" value="Snurportin-1_N"/>
</dbReference>
<dbReference type="SUPFAM" id="SSF56091">
    <property type="entry name" value="DNA ligase/mRNA capping enzyme, catalytic domain"/>
    <property type="match status" value="1"/>
</dbReference>
<feature type="compositionally biased region" description="Basic and acidic residues" evidence="10">
    <location>
        <begin position="25"/>
        <end position="50"/>
    </location>
</feature>
<sequence>MSALRIADRKASFKSPPVYLSDPRASQEARRKKALEEQKRRRAERFDSSRQLDSFAALNLGPSDDEEEEYDAYAPPKSPEIVHEGVAPFASMLVPATTSTSAPETPAVTSELIPPEQESDLQTIGKKRGKKRKGKARGDESETFHGDGVPDDLETGWVALAPVPTGKRCLAVTHATAGIAGVVPNTTIRSRVLGKPLLKPFPSSLPPNTVLDCILDENWRFNGIVHVLDVLTWKGQDIADCETPFRLWWRDTRLSELPSFPPSFEATTTQPSSSSETSQFQFAHPVTFMPIPYHTNISLSRFVNELIPLTRVSRHLPVQIPITNPSSGMDLDIPSTELQTVSVEVKSDGILLYVSQATYEPGTSPLSTWIPIRAYTEWKDKDKMEDTTEGPLDKFERLIRKRLSRSPGHHASEPVEIEMN</sequence>
<keyword evidence="7" id="KW-0963">Cytoplasm</keyword>
<feature type="domain" description="Snurportin-1 N-terminal" evidence="11">
    <location>
        <begin position="23"/>
        <end position="50"/>
    </location>
</feature>
<dbReference type="Gene3D" id="3.30.470.30">
    <property type="entry name" value="DNA ligase/mRNA capping enzyme"/>
    <property type="match status" value="1"/>
</dbReference>
<evidence type="ECO:0000259" key="11">
    <source>
        <dbReference type="Pfam" id="PF11538"/>
    </source>
</evidence>
<proteinExistence type="inferred from homology"/>
<comment type="similarity">
    <text evidence="4">Belongs to the snurportin family.</text>
</comment>
<keyword evidence="9" id="KW-0539">Nucleus</keyword>
<gene>
    <name evidence="13" type="ORF">GFSPODELE1_LOCUS7265</name>
</gene>
<protein>
    <recommendedName>
        <fullName evidence="5">Snurportin-1</fullName>
    </recommendedName>
</protein>
<dbReference type="EMBL" id="OZ037948">
    <property type="protein sequence ID" value="CAL1709261.1"/>
    <property type="molecule type" value="Genomic_DNA"/>
</dbReference>
<evidence type="ECO:0000256" key="5">
    <source>
        <dbReference type="ARBA" id="ARBA00016034"/>
    </source>
</evidence>